<feature type="region of interest" description="Disordered" evidence="1">
    <location>
        <begin position="171"/>
        <end position="247"/>
    </location>
</feature>
<protein>
    <submittedName>
        <fullName evidence="4">STP1 protein</fullName>
    </submittedName>
</protein>
<feature type="compositionally biased region" description="Polar residues" evidence="1">
    <location>
        <begin position="185"/>
        <end position="198"/>
    </location>
</feature>
<organism evidence="4 5">
    <name type="scientific">Plasmodium ovale wallikeri</name>
    <dbReference type="NCBI Taxonomy" id="864142"/>
    <lineage>
        <taxon>Eukaryota</taxon>
        <taxon>Sar</taxon>
        <taxon>Alveolata</taxon>
        <taxon>Apicomplexa</taxon>
        <taxon>Aconoidasida</taxon>
        <taxon>Haemosporida</taxon>
        <taxon>Plasmodiidae</taxon>
        <taxon>Plasmodium</taxon>
        <taxon>Plasmodium (Plasmodium)</taxon>
    </lineage>
</organism>
<evidence type="ECO:0000259" key="3">
    <source>
        <dbReference type="Pfam" id="PF12879"/>
    </source>
</evidence>
<accession>A0A1A9AAG7</accession>
<reference evidence="5" key="1">
    <citation type="submission" date="2016-05" db="EMBL/GenBank/DDBJ databases">
        <authorList>
            <person name="Naeem Raeece"/>
        </authorList>
    </citation>
    <scope>NUCLEOTIDE SEQUENCE [LARGE SCALE GENOMIC DNA]</scope>
</reference>
<sequence>MKKFTHTCNEIKRATKRDTHNVYIRYKTPILQGAINIINEFSKDKNDGIPYKNLCEELSKYVKSQRKCVREEVEGMGKKLITREWNIIMSALGVTFKSKQINRLCFLDNDKDIDHKKYILNLHELFRNFCIQKKARLQRKYKEYFNIHHNCNYPWLLQNAPDIICRRKTTTKAGEKDDKGKSLGDTIQTSPPVLSESSAGPKKNIPLELTKHSKGEVVSTSDKSPDIDREKAPPKSTSSDHSQSVNNGAQANNQIMLKGTPVADTTHDSQPKESDEHIKFKSFFSSINNHVLGEKVPHDVHDEFKKKLATLRNKFLSVMQGEPIPRITTQAYKYIPPELLRSKIFLQSLRSQGFQSHLSKQQLVARLPSSQSYPPTIPGSQPFPKTIQPIISSVPTPKPIKTRLPFFPLLPPITTNPPGTINNNNIIKVDIQPAKPDPSYFRSPSMIYTLVFLTLFTIITLFYLLSKYTSFGLYFGKKKKKKKRIKHQLQLKKLPEEVPHSNTIDSYSINDTLHENKTHSDKDIYSQIKVQKGAINKNISLQGGKKNGHKTIIDIHMQLLNECKNEAWELNKNDFLEICLEEFIGEKNKIYANLENTALLRKNISIRNPTAVTTLLWDKWKETYIPIWENFKRGNAFKLLQFQWKEEEKAYLEKIQAENNILNEKNKIPLVEVKKDIWRKWIKKQATLFQQYKKEQWFKSLVEQIDDVSDEYKKEEIKDEIFVLNTKELKNKENNEELYKLDKHIFLIKAFTQIFMMVLEECIKEESPEKTELVLDNTIGKLNKGKCQNIKSHHAENTYEKSKDHLQYNDMLEKDTHKYKNGFKELMEDWTNKPDIDINSADDKNKSDKWIEMTDKNFLNPNEDISENPIHYIRE</sequence>
<evidence type="ECO:0000256" key="1">
    <source>
        <dbReference type="SAM" id="MobiDB-lite"/>
    </source>
</evidence>
<feature type="compositionally biased region" description="Basic and acidic residues" evidence="1">
    <location>
        <begin position="223"/>
        <end position="233"/>
    </location>
</feature>
<name>A0A1A9AAG7_PLAOA</name>
<dbReference type="Proteomes" id="UP000078555">
    <property type="component" value="Unassembled WGS sequence"/>
</dbReference>
<dbReference type="EMBL" id="FLRD01000390">
    <property type="protein sequence ID" value="SBT53477.1"/>
    <property type="molecule type" value="Genomic_DNA"/>
</dbReference>
<evidence type="ECO:0000313" key="4">
    <source>
        <dbReference type="EMBL" id="SBT53477.1"/>
    </source>
</evidence>
<proteinExistence type="predicted"/>
<keyword evidence="2" id="KW-1133">Transmembrane helix</keyword>
<feature type="compositionally biased region" description="Basic and acidic residues" evidence="1">
    <location>
        <begin position="173"/>
        <end position="182"/>
    </location>
</feature>
<feature type="domain" description="Schizont-infected cell agglutination C-terminal" evidence="3">
    <location>
        <begin position="543"/>
        <end position="586"/>
    </location>
</feature>
<keyword evidence="2" id="KW-0472">Membrane</keyword>
<evidence type="ECO:0000256" key="2">
    <source>
        <dbReference type="SAM" id="Phobius"/>
    </source>
</evidence>
<gene>
    <name evidence="4" type="ORF">POVWA1_064640</name>
</gene>
<feature type="compositionally biased region" description="Polar residues" evidence="1">
    <location>
        <begin position="235"/>
        <end position="247"/>
    </location>
</feature>
<keyword evidence="5" id="KW-1185">Reference proteome</keyword>
<evidence type="ECO:0000313" key="5">
    <source>
        <dbReference type="Proteomes" id="UP000078555"/>
    </source>
</evidence>
<feature type="transmembrane region" description="Helical" evidence="2">
    <location>
        <begin position="446"/>
        <end position="476"/>
    </location>
</feature>
<dbReference type="InterPro" id="IPR024288">
    <property type="entry name" value="SICA_C"/>
</dbReference>
<dbReference type="Pfam" id="PF12879">
    <property type="entry name" value="SICA_C"/>
    <property type="match status" value="1"/>
</dbReference>
<keyword evidence="2" id="KW-0812">Transmembrane</keyword>
<dbReference type="AlphaFoldDB" id="A0A1A9AAG7"/>